<evidence type="ECO:0000259" key="16">
    <source>
        <dbReference type="Pfam" id="PF08409"/>
    </source>
</evidence>
<dbReference type="GO" id="GO:0030968">
    <property type="term" value="P:endoplasmic reticulum unfolded protein response"/>
    <property type="evidence" value="ECO:0007669"/>
    <property type="project" value="TreeGrafter"/>
</dbReference>
<evidence type="ECO:0000256" key="13">
    <source>
        <dbReference type="PROSITE-ProRule" id="PRU00339"/>
    </source>
</evidence>
<feature type="transmembrane region" description="Helical" evidence="15">
    <location>
        <begin position="316"/>
        <end position="333"/>
    </location>
</feature>
<keyword evidence="8" id="KW-0677">Repeat</keyword>
<dbReference type="InterPro" id="IPR019734">
    <property type="entry name" value="TPR_rpt"/>
</dbReference>
<evidence type="ECO:0000256" key="10">
    <source>
        <dbReference type="ARBA" id="ARBA00022824"/>
    </source>
</evidence>
<feature type="domain" description="DUF1736" evidence="16">
    <location>
        <begin position="360"/>
        <end position="417"/>
    </location>
</feature>
<evidence type="ECO:0000256" key="2">
    <source>
        <dbReference type="ARBA" id="ARBA00004240"/>
    </source>
</evidence>
<evidence type="ECO:0000256" key="12">
    <source>
        <dbReference type="ARBA" id="ARBA00023136"/>
    </source>
</evidence>
<evidence type="ECO:0000256" key="7">
    <source>
        <dbReference type="ARBA" id="ARBA00022692"/>
    </source>
</evidence>
<evidence type="ECO:0000256" key="4">
    <source>
        <dbReference type="ARBA" id="ARBA00007882"/>
    </source>
</evidence>
<comment type="pathway">
    <text evidence="3">Protein modification; protein glycosylation.</text>
</comment>
<dbReference type="GO" id="GO:0004169">
    <property type="term" value="F:dolichyl-phosphate-mannose-protein mannosyltransferase activity"/>
    <property type="evidence" value="ECO:0007669"/>
    <property type="project" value="UniProtKB-EC"/>
</dbReference>
<keyword evidence="7 15" id="KW-0812">Transmembrane</keyword>
<evidence type="ECO:0000256" key="5">
    <source>
        <dbReference type="ARBA" id="ARBA00012839"/>
    </source>
</evidence>
<reference evidence="18 19" key="2">
    <citation type="submission" date="2024-05" db="EMBL/GenBank/DDBJ databases">
        <authorList>
            <person name="Chen Y."/>
            <person name="Shah S."/>
            <person name="Dougan E. K."/>
            <person name="Thang M."/>
            <person name="Chan C."/>
        </authorList>
    </citation>
    <scope>NUCLEOTIDE SEQUENCE [LARGE SCALE GENOMIC DNA]</scope>
</reference>
<keyword evidence="12 15" id="KW-0472">Membrane</keyword>
<evidence type="ECO:0000313" key="19">
    <source>
        <dbReference type="Proteomes" id="UP001152797"/>
    </source>
</evidence>
<feature type="transmembrane region" description="Helical" evidence="15">
    <location>
        <begin position="77"/>
        <end position="94"/>
    </location>
</feature>
<dbReference type="SMART" id="SM00028">
    <property type="entry name" value="TPR"/>
    <property type="match status" value="3"/>
</dbReference>
<dbReference type="Pfam" id="PF08409">
    <property type="entry name" value="TMTC_DUF1736"/>
    <property type="match status" value="1"/>
</dbReference>
<evidence type="ECO:0000256" key="8">
    <source>
        <dbReference type="ARBA" id="ARBA00022737"/>
    </source>
</evidence>
<evidence type="ECO:0000256" key="9">
    <source>
        <dbReference type="ARBA" id="ARBA00022803"/>
    </source>
</evidence>
<keyword evidence="9 13" id="KW-0802">TPR repeat</keyword>
<evidence type="ECO:0000313" key="18">
    <source>
        <dbReference type="EMBL" id="CAL4766772.1"/>
    </source>
</evidence>
<comment type="subcellular location">
    <subcellularLocation>
        <location evidence="2">Endoplasmic reticulum</location>
    </subcellularLocation>
    <subcellularLocation>
        <location evidence="1">Membrane</location>
        <topology evidence="1">Multi-pass membrane protein</topology>
    </subcellularLocation>
</comment>
<comment type="similarity">
    <text evidence="4">Belongs to the TMTC family.</text>
</comment>
<evidence type="ECO:0000256" key="15">
    <source>
        <dbReference type="SAM" id="Phobius"/>
    </source>
</evidence>
<dbReference type="GO" id="GO:0005783">
    <property type="term" value="C:endoplasmic reticulum"/>
    <property type="evidence" value="ECO:0007669"/>
    <property type="project" value="UniProtKB-SubCell"/>
</dbReference>
<accession>A0A9P1FM45</accession>
<evidence type="ECO:0000256" key="11">
    <source>
        <dbReference type="ARBA" id="ARBA00022989"/>
    </source>
</evidence>
<dbReference type="Proteomes" id="UP001152797">
    <property type="component" value="Unassembled WGS sequence"/>
</dbReference>
<keyword evidence="11 15" id="KW-1133">Transmembrane helix</keyword>
<gene>
    <name evidence="17" type="ORF">C1SCF055_LOCUS7410</name>
</gene>
<dbReference type="OrthoDB" id="428698at2759"/>
<dbReference type="GO" id="GO:0016020">
    <property type="term" value="C:membrane"/>
    <property type="evidence" value="ECO:0007669"/>
    <property type="project" value="UniProtKB-SubCell"/>
</dbReference>
<feature type="transmembrane region" description="Helical" evidence="15">
    <location>
        <begin position="146"/>
        <end position="166"/>
    </location>
</feature>
<name>A0A9P1FM45_9DINO</name>
<dbReference type="EMBL" id="CAMXCT010000488">
    <property type="protein sequence ID" value="CAI3979460.1"/>
    <property type="molecule type" value="Genomic_DNA"/>
</dbReference>
<protein>
    <recommendedName>
        <fullName evidence="5">dolichyl-phosphate-mannose--protein mannosyltransferase</fullName>
        <ecNumber evidence="5">2.4.1.109</ecNumber>
    </recommendedName>
</protein>
<proteinExistence type="inferred from homology"/>
<dbReference type="Gene3D" id="1.25.40.10">
    <property type="entry name" value="Tetratricopeptide repeat domain"/>
    <property type="match status" value="1"/>
</dbReference>
<dbReference type="Pfam" id="PF14559">
    <property type="entry name" value="TPR_19"/>
    <property type="match status" value="1"/>
</dbReference>
<sequence length="737" mass="82308">MLRWLHAKVNIISAVDVTSLASRGVDQLLLRQRGEELQRICDEILAQRPSAINGQPSHKSQKGHRGQRNGSAQKESGWLLACLFVVGLTLPYYVCVSYRSWFVDEGFAIYRNPDAKGETALMQVLRNDFWGTSLNPPEGYITHKSWRPLITLMYAAEWLLCARYGFQGMEMQPMRFISCVVHSLNSALVLLALRLASLPLGWSCLGASMFAAHPIHIENIVYLVGRADALSTTFYLLALITYQALALKRQTVSIRCYILLATLNVLSGLCKEPGFTALFYIFCVETSLQWDTLPERQGPGLNLGKELAFRCRWRDVSMLLGLFVVLAALRTWYVGGTDAGFGYVDTPIKYQDARTYGTEAKALLVRTLSYLFQHAYYAKILVLPWNQSWDYSFESLPMLTVLEDLRLQLILAAYLAISATATAALRLRRQAPALLLGLGLIVVPFVPMSNLFFLVGTTIGERLLYPLTVGWALVLAGLGFQSHGTRMGGCLKWASISLLVIYIVNSNIRMSHWKSPAILFMKDAEHWHRSVKVLHAKASELQAKGDLVEALEHYQRSLDIFDDQAITDYCIARILINLGRFQEAYQRFDKILNGHGIGLHDGNDFLWMTDLGYLMVRLGSDAQGANYLQEGLRRMPYSSYAWNALGVAQGRQGQLREALESLSQGLQVEPENPVIWSNMATIYAFGQAPEQASQALREALRLNATHPAVAHNVQALSGGAQEPILDLFIPPPGRGGR</sequence>
<evidence type="ECO:0000313" key="17">
    <source>
        <dbReference type="EMBL" id="CAI3979460.1"/>
    </source>
</evidence>
<dbReference type="EC" id="2.4.1.109" evidence="5"/>
<dbReference type="InterPro" id="IPR011990">
    <property type="entry name" value="TPR-like_helical_dom_sf"/>
</dbReference>
<dbReference type="PROSITE" id="PS50005">
    <property type="entry name" value="TPR"/>
    <property type="match status" value="1"/>
</dbReference>
<evidence type="ECO:0000256" key="3">
    <source>
        <dbReference type="ARBA" id="ARBA00004922"/>
    </source>
</evidence>
<keyword evidence="6" id="KW-0808">Transferase</keyword>
<dbReference type="InterPro" id="IPR013618">
    <property type="entry name" value="TMTC_DUF1736"/>
</dbReference>
<reference evidence="17" key="1">
    <citation type="submission" date="2022-10" db="EMBL/GenBank/DDBJ databases">
        <authorList>
            <person name="Chen Y."/>
            <person name="Dougan E. K."/>
            <person name="Chan C."/>
            <person name="Rhodes N."/>
            <person name="Thang M."/>
        </authorList>
    </citation>
    <scope>NUCLEOTIDE SEQUENCE</scope>
</reference>
<keyword evidence="18" id="KW-0328">Glycosyltransferase</keyword>
<evidence type="ECO:0000256" key="6">
    <source>
        <dbReference type="ARBA" id="ARBA00022679"/>
    </source>
</evidence>
<feature type="transmembrane region" description="Helical" evidence="15">
    <location>
        <begin position="405"/>
        <end position="427"/>
    </location>
</feature>
<dbReference type="InterPro" id="IPR052346">
    <property type="entry name" value="O-mannosyl-transferase_TMTC"/>
</dbReference>
<feature type="transmembrane region" description="Helical" evidence="15">
    <location>
        <begin position="434"/>
        <end position="457"/>
    </location>
</feature>
<feature type="repeat" description="TPR" evidence="13">
    <location>
        <begin position="639"/>
        <end position="672"/>
    </location>
</feature>
<dbReference type="EMBL" id="CAMXCT030000488">
    <property type="protein sequence ID" value="CAL4766772.1"/>
    <property type="molecule type" value="Genomic_DNA"/>
</dbReference>
<dbReference type="EMBL" id="CAMXCT020000488">
    <property type="protein sequence ID" value="CAL1132835.1"/>
    <property type="molecule type" value="Genomic_DNA"/>
</dbReference>
<dbReference type="AlphaFoldDB" id="A0A9P1FM45"/>
<organism evidence="17">
    <name type="scientific">Cladocopium goreaui</name>
    <dbReference type="NCBI Taxonomy" id="2562237"/>
    <lineage>
        <taxon>Eukaryota</taxon>
        <taxon>Sar</taxon>
        <taxon>Alveolata</taxon>
        <taxon>Dinophyceae</taxon>
        <taxon>Suessiales</taxon>
        <taxon>Symbiodiniaceae</taxon>
        <taxon>Cladocopium</taxon>
    </lineage>
</organism>
<keyword evidence="19" id="KW-1185">Reference proteome</keyword>
<comment type="caution">
    <text evidence="17">The sequence shown here is derived from an EMBL/GenBank/DDBJ whole genome shotgun (WGS) entry which is preliminary data.</text>
</comment>
<feature type="transmembrane region" description="Helical" evidence="15">
    <location>
        <begin position="187"/>
        <end position="211"/>
    </location>
</feature>
<dbReference type="PANTHER" id="PTHR44227:SF3">
    <property type="entry name" value="PROTEIN O-MANNOSYL-TRANSFERASE TMTC4"/>
    <property type="match status" value="1"/>
</dbReference>
<keyword evidence="10" id="KW-0256">Endoplasmic reticulum</keyword>
<dbReference type="SUPFAM" id="SSF48452">
    <property type="entry name" value="TPR-like"/>
    <property type="match status" value="1"/>
</dbReference>
<feature type="region of interest" description="Disordered" evidence="14">
    <location>
        <begin position="51"/>
        <end position="70"/>
    </location>
</feature>
<evidence type="ECO:0000256" key="1">
    <source>
        <dbReference type="ARBA" id="ARBA00004141"/>
    </source>
</evidence>
<feature type="transmembrane region" description="Helical" evidence="15">
    <location>
        <begin position="223"/>
        <end position="245"/>
    </location>
</feature>
<dbReference type="PANTHER" id="PTHR44227">
    <property type="match status" value="1"/>
</dbReference>
<evidence type="ECO:0000256" key="14">
    <source>
        <dbReference type="SAM" id="MobiDB-lite"/>
    </source>
</evidence>